<dbReference type="InterPro" id="IPR002324">
    <property type="entry name" value="Cyt_c_ID"/>
</dbReference>
<dbReference type="InterPro" id="IPR009056">
    <property type="entry name" value="Cyt_c-like_dom"/>
</dbReference>
<feature type="domain" description="Cytochrome c" evidence="8">
    <location>
        <begin position="59"/>
        <end position="158"/>
    </location>
</feature>
<dbReference type="PROSITE" id="PS51007">
    <property type="entry name" value="CYTC"/>
    <property type="match status" value="2"/>
</dbReference>
<dbReference type="InterPro" id="IPR051459">
    <property type="entry name" value="Cytochrome_c-type_DH"/>
</dbReference>
<evidence type="ECO:0000259" key="8">
    <source>
        <dbReference type="PROSITE" id="PS51007"/>
    </source>
</evidence>
<keyword evidence="4" id="KW-0249">Electron transport</keyword>
<keyword evidence="7" id="KW-0732">Signal</keyword>
<feature type="signal peptide" evidence="7">
    <location>
        <begin position="1"/>
        <end position="22"/>
    </location>
</feature>
<protein>
    <submittedName>
        <fullName evidence="9">C-type cytochrome</fullName>
    </submittedName>
</protein>
<name>A0ABY4AHB2_9BURK</name>
<keyword evidence="10" id="KW-1185">Reference proteome</keyword>
<feature type="domain" description="Cytochrome c" evidence="8">
    <location>
        <begin position="273"/>
        <end position="358"/>
    </location>
</feature>
<dbReference type="Pfam" id="PF13442">
    <property type="entry name" value="Cytochrome_CBB3"/>
    <property type="match status" value="1"/>
</dbReference>
<dbReference type="SUPFAM" id="SSF46626">
    <property type="entry name" value="Cytochrome c"/>
    <property type="match status" value="2"/>
</dbReference>
<sequence>MFKLAKLVGSVALAGMAGVVFAQDVKTYEGIGRLATPNEVAAWDIDVRPDFVGLPKGSGTVEDGMGIWDTQCASCHGTFGESNEVFTPIIGGTTAKDQETGRVASLTDPNQPQRSTLMKVPTVSTLWDYIHRAMPWTNPRTLSVDDTYAVLAYILYLGEIVDDEFVLNEQTIKEVQERMPNRNGMTLEHGMWQRDGKPDVNGSDCMTNCVTAVEITSTLPDYARNAHYNIAEQNRIFGPFRGADTTKPPVAELPGANFQTVAMTTAAPASSGGETVDVAALFKANNCAACHAADMKMVGPSIKQVAEKYDDKPETLAMLAGKVKNGAVGTWGQIPMPPHPQVSEENINLMVQWMVSGGQ</sequence>
<dbReference type="InterPro" id="IPR036909">
    <property type="entry name" value="Cyt_c-like_dom_sf"/>
</dbReference>
<evidence type="ECO:0000256" key="7">
    <source>
        <dbReference type="SAM" id="SignalP"/>
    </source>
</evidence>
<dbReference type="Pfam" id="PF00034">
    <property type="entry name" value="Cytochrom_C"/>
    <property type="match status" value="1"/>
</dbReference>
<dbReference type="PRINTS" id="PR00606">
    <property type="entry name" value="CYTCHROMECID"/>
</dbReference>
<proteinExistence type="predicted"/>
<evidence type="ECO:0000256" key="5">
    <source>
        <dbReference type="ARBA" id="ARBA00023004"/>
    </source>
</evidence>
<organism evidence="9 10">
    <name type="scientific">Orrella daihaiensis</name>
    <dbReference type="NCBI Taxonomy" id="2782176"/>
    <lineage>
        <taxon>Bacteria</taxon>
        <taxon>Pseudomonadati</taxon>
        <taxon>Pseudomonadota</taxon>
        <taxon>Betaproteobacteria</taxon>
        <taxon>Burkholderiales</taxon>
        <taxon>Alcaligenaceae</taxon>
        <taxon>Orrella</taxon>
    </lineage>
</organism>
<reference evidence="9 10" key="1">
    <citation type="submission" date="2020-11" db="EMBL/GenBank/DDBJ databases">
        <title>Algicoccus daihaiensis sp.nov., isolated from Daihai Lake in Inner Mongolia.</title>
        <authorList>
            <person name="Kai J."/>
        </authorList>
    </citation>
    <scope>NUCLEOTIDE SEQUENCE [LARGE SCALE GENOMIC DNA]</scope>
    <source>
        <strain evidence="10">f23</strain>
    </source>
</reference>
<accession>A0ABY4AHB2</accession>
<evidence type="ECO:0000256" key="1">
    <source>
        <dbReference type="ARBA" id="ARBA00022448"/>
    </source>
</evidence>
<keyword evidence="3 6" id="KW-0479">Metal-binding</keyword>
<dbReference type="RefSeq" id="WP_243477912.1">
    <property type="nucleotide sequence ID" value="NZ_CP063982.1"/>
</dbReference>
<keyword evidence="5 6" id="KW-0408">Iron</keyword>
<keyword evidence="2 6" id="KW-0349">Heme</keyword>
<keyword evidence="1" id="KW-0813">Transport</keyword>
<evidence type="ECO:0000256" key="3">
    <source>
        <dbReference type="ARBA" id="ARBA00022723"/>
    </source>
</evidence>
<dbReference type="PANTHER" id="PTHR35008:SF8">
    <property type="entry name" value="ALCOHOL DEHYDROGENASE CYTOCHROME C SUBUNIT"/>
    <property type="match status" value="1"/>
</dbReference>
<dbReference type="Gene3D" id="1.10.760.10">
    <property type="entry name" value="Cytochrome c-like domain"/>
    <property type="match status" value="2"/>
</dbReference>
<evidence type="ECO:0000256" key="2">
    <source>
        <dbReference type="ARBA" id="ARBA00022617"/>
    </source>
</evidence>
<dbReference type="Proteomes" id="UP000831607">
    <property type="component" value="Chromosome"/>
</dbReference>
<gene>
    <name evidence="9" type="ORF">DHf2319_09420</name>
</gene>
<evidence type="ECO:0000313" key="9">
    <source>
        <dbReference type="EMBL" id="UOD49678.1"/>
    </source>
</evidence>
<feature type="chain" id="PRO_5045896490" evidence="7">
    <location>
        <begin position="23"/>
        <end position="359"/>
    </location>
</feature>
<dbReference type="EMBL" id="CP063982">
    <property type="protein sequence ID" value="UOD49678.1"/>
    <property type="molecule type" value="Genomic_DNA"/>
</dbReference>
<evidence type="ECO:0000256" key="4">
    <source>
        <dbReference type="ARBA" id="ARBA00022982"/>
    </source>
</evidence>
<evidence type="ECO:0000256" key="6">
    <source>
        <dbReference type="PROSITE-ProRule" id="PRU00433"/>
    </source>
</evidence>
<dbReference type="PANTHER" id="PTHR35008">
    <property type="entry name" value="BLL4482 PROTEIN-RELATED"/>
    <property type="match status" value="1"/>
</dbReference>
<evidence type="ECO:0000313" key="10">
    <source>
        <dbReference type="Proteomes" id="UP000831607"/>
    </source>
</evidence>